<name>A0ABX1XIA2_9BACL</name>
<proteinExistence type="predicted"/>
<organism evidence="1 2">
    <name type="scientific">Paenibacillus plantarum</name>
    <dbReference type="NCBI Taxonomy" id="2654975"/>
    <lineage>
        <taxon>Bacteria</taxon>
        <taxon>Bacillati</taxon>
        <taxon>Bacillota</taxon>
        <taxon>Bacilli</taxon>
        <taxon>Bacillales</taxon>
        <taxon>Paenibacillaceae</taxon>
        <taxon>Paenibacillus</taxon>
    </lineage>
</organism>
<dbReference type="Proteomes" id="UP000653578">
    <property type="component" value="Unassembled WGS sequence"/>
</dbReference>
<sequence>MLQQNQTTALTNRTQRKLEQILHPSYTLCKEDVVWILEFIKKKVAEEDPMMQGLTQPRLLRNFRYFAEISLMLIHKRNGFDQEADRLKLWLREAAYGLQDEK</sequence>
<comment type="caution">
    <text evidence="1">The sequence shown here is derived from an EMBL/GenBank/DDBJ whole genome shotgun (WGS) entry which is preliminary data.</text>
</comment>
<evidence type="ECO:0000313" key="2">
    <source>
        <dbReference type="Proteomes" id="UP000653578"/>
    </source>
</evidence>
<reference evidence="1 2" key="1">
    <citation type="submission" date="2019-10" db="EMBL/GenBank/DDBJ databases">
        <title>Description of Paenibacillus humi sp. nov.</title>
        <authorList>
            <person name="Carlier A."/>
            <person name="Qi S."/>
        </authorList>
    </citation>
    <scope>NUCLEOTIDE SEQUENCE [LARGE SCALE GENOMIC DNA]</scope>
    <source>
        <strain evidence="1 2">LMG 31461</strain>
    </source>
</reference>
<accession>A0ABX1XIA2</accession>
<gene>
    <name evidence="1" type="ORF">GC096_29910</name>
</gene>
<keyword evidence="2" id="KW-1185">Reference proteome</keyword>
<protein>
    <submittedName>
        <fullName evidence="1">Uncharacterized protein</fullName>
    </submittedName>
</protein>
<evidence type="ECO:0000313" key="1">
    <source>
        <dbReference type="EMBL" id="NOU68247.1"/>
    </source>
</evidence>
<dbReference type="EMBL" id="WHNY01000075">
    <property type="protein sequence ID" value="NOU68247.1"/>
    <property type="molecule type" value="Genomic_DNA"/>
</dbReference>